<dbReference type="GO" id="GO:0016020">
    <property type="term" value="C:membrane"/>
    <property type="evidence" value="ECO:0007669"/>
    <property type="project" value="UniProtKB-SubCell"/>
</dbReference>
<dbReference type="GO" id="GO:0004602">
    <property type="term" value="F:glutathione peroxidase activity"/>
    <property type="evidence" value="ECO:0007669"/>
    <property type="project" value="TreeGrafter"/>
</dbReference>
<evidence type="ECO:0000256" key="2">
    <source>
        <dbReference type="ARBA" id="ARBA00022692"/>
    </source>
</evidence>
<dbReference type="InterPro" id="IPR001129">
    <property type="entry name" value="Membr-assoc_MAPEG"/>
</dbReference>
<dbReference type="AlphaFoldDB" id="A0A0C2XBG9"/>
<dbReference type="OrthoDB" id="410651at2759"/>
<keyword evidence="4 5" id="KW-0472">Membrane</keyword>
<evidence type="ECO:0000256" key="5">
    <source>
        <dbReference type="SAM" id="Phobius"/>
    </source>
</evidence>
<dbReference type="InParanoid" id="A0A0C2XBG9"/>
<evidence type="ECO:0008006" key="8">
    <source>
        <dbReference type="Google" id="ProtNLM"/>
    </source>
</evidence>
<dbReference type="InterPro" id="IPR050997">
    <property type="entry name" value="MAPEG"/>
</dbReference>
<evidence type="ECO:0000256" key="1">
    <source>
        <dbReference type="ARBA" id="ARBA00004141"/>
    </source>
</evidence>
<organism evidence="6 7">
    <name type="scientific">Amanita muscaria (strain Koide BX008)</name>
    <dbReference type="NCBI Taxonomy" id="946122"/>
    <lineage>
        <taxon>Eukaryota</taxon>
        <taxon>Fungi</taxon>
        <taxon>Dikarya</taxon>
        <taxon>Basidiomycota</taxon>
        <taxon>Agaricomycotina</taxon>
        <taxon>Agaricomycetes</taxon>
        <taxon>Agaricomycetidae</taxon>
        <taxon>Agaricales</taxon>
        <taxon>Pluteineae</taxon>
        <taxon>Amanitaceae</taxon>
        <taxon>Amanita</taxon>
    </lineage>
</organism>
<dbReference type="GO" id="GO:0005635">
    <property type="term" value="C:nuclear envelope"/>
    <property type="evidence" value="ECO:0007669"/>
    <property type="project" value="TreeGrafter"/>
</dbReference>
<feature type="transmembrane region" description="Helical" evidence="5">
    <location>
        <begin position="91"/>
        <end position="111"/>
    </location>
</feature>
<proteinExistence type="predicted"/>
<keyword evidence="2 5" id="KW-0812">Transmembrane</keyword>
<reference evidence="6 7" key="1">
    <citation type="submission" date="2014-04" db="EMBL/GenBank/DDBJ databases">
        <title>Evolutionary Origins and Diversification of the Mycorrhizal Mutualists.</title>
        <authorList>
            <consortium name="DOE Joint Genome Institute"/>
            <consortium name="Mycorrhizal Genomics Consortium"/>
            <person name="Kohler A."/>
            <person name="Kuo A."/>
            <person name="Nagy L.G."/>
            <person name="Floudas D."/>
            <person name="Copeland A."/>
            <person name="Barry K.W."/>
            <person name="Cichocki N."/>
            <person name="Veneault-Fourrey C."/>
            <person name="LaButti K."/>
            <person name="Lindquist E.A."/>
            <person name="Lipzen A."/>
            <person name="Lundell T."/>
            <person name="Morin E."/>
            <person name="Murat C."/>
            <person name="Riley R."/>
            <person name="Ohm R."/>
            <person name="Sun H."/>
            <person name="Tunlid A."/>
            <person name="Henrissat B."/>
            <person name="Grigoriev I.V."/>
            <person name="Hibbett D.S."/>
            <person name="Martin F."/>
        </authorList>
    </citation>
    <scope>NUCLEOTIDE SEQUENCE [LARGE SCALE GENOMIC DNA]</scope>
    <source>
        <strain evidence="6 7">Koide BX008</strain>
    </source>
</reference>
<evidence type="ECO:0000256" key="4">
    <source>
        <dbReference type="ARBA" id="ARBA00023136"/>
    </source>
</evidence>
<dbReference type="PANTHER" id="PTHR10250">
    <property type="entry name" value="MICROSOMAL GLUTATHIONE S-TRANSFERASE"/>
    <property type="match status" value="1"/>
</dbReference>
<sequence length="124" mass="13961">MKYRQRARIQYPQLYAEKSEAEANPEAKKFNCAQRAHHNTLESLPMIYIPTLVTGLKYPLFAAVACTLWSLSRISYTHGYITGDPDKRLTLLYRVGPIGVLGSLLISSYMASEWVIAGISKSIH</sequence>
<accession>A0A0C2XBG9</accession>
<keyword evidence="7" id="KW-1185">Reference proteome</keyword>
<keyword evidence="3 5" id="KW-1133">Transmembrane helix</keyword>
<dbReference type="Gene3D" id="1.20.120.550">
    <property type="entry name" value="Membrane associated eicosanoid/glutathione metabolism-like domain"/>
    <property type="match status" value="1"/>
</dbReference>
<dbReference type="InterPro" id="IPR023352">
    <property type="entry name" value="MAPEG-like_dom_sf"/>
</dbReference>
<protein>
    <recommendedName>
        <fullName evidence="8">Microsomal glutathione S-transferase 3</fullName>
    </recommendedName>
</protein>
<evidence type="ECO:0000313" key="6">
    <source>
        <dbReference type="EMBL" id="KIL71757.1"/>
    </source>
</evidence>
<dbReference type="GO" id="GO:0005783">
    <property type="term" value="C:endoplasmic reticulum"/>
    <property type="evidence" value="ECO:0007669"/>
    <property type="project" value="TreeGrafter"/>
</dbReference>
<evidence type="ECO:0000256" key="3">
    <source>
        <dbReference type="ARBA" id="ARBA00022989"/>
    </source>
</evidence>
<dbReference type="Proteomes" id="UP000054549">
    <property type="component" value="Unassembled WGS sequence"/>
</dbReference>
<dbReference type="SUPFAM" id="SSF161084">
    <property type="entry name" value="MAPEG domain-like"/>
    <property type="match status" value="1"/>
</dbReference>
<dbReference type="EMBL" id="KN818222">
    <property type="protein sequence ID" value="KIL71757.1"/>
    <property type="molecule type" value="Genomic_DNA"/>
</dbReference>
<gene>
    <name evidence="6" type="ORF">M378DRAFT_155355</name>
</gene>
<dbReference type="STRING" id="946122.A0A0C2XBG9"/>
<dbReference type="PANTHER" id="PTHR10250:SF26">
    <property type="entry name" value="GLUTATHIONE S-TRANSFERASE 3, MITOCHONDRIAL"/>
    <property type="match status" value="1"/>
</dbReference>
<name>A0A0C2XBG9_AMAMK</name>
<dbReference type="Pfam" id="PF01124">
    <property type="entry name" value="MAPEG"/>
    <property type="match status" value="1"/>
</dbReference>
<evidence type="ECO:0000313" key="7">
    <source>
        <dbReference type="Proteomes" id="UP000054549"/>
    </source>
</evidence>
<dbReference type="HOGENOM" id="CLU_110291_1_2_1"/>
<dbReference type="GO" id="GO:0004364">
    <property type="term" value="F:glutathione transferase activity"/>
    <property type="evidence" value="ECO:0007669"/>
    <property type="project" value="TreeGrafter"/>
</dbReference>
<comment type="subcellular location">
    <subcellularLocation>
        <location evidence="1">Membrane</location>
        <topology evidence="1">Multi-pass membrane protein</topology>
    </subcellularLocation>
</comment>